<feature type="region of interest" description="Disordered" evidence="1">
    <location>
        <begin position="474"/>
        <end position="501"/>
    </location>
</feature>
<protein>
    <submittedName>
        <fullName evidence="4">WAPL domain-containing protein</fullName>
    </submittedName>
</protein>
<reference evidence="2 3" key="2">
    <citation type="submission" date="2018-11" db="EMBL/GenBank/DDBJ databases">
        <authorList>
            <consortium name="Pathogen Informatics"/>
        </authorList>
    </citation>
    <scope>NUCLEOTIDE SEQUENCE [LARGE SCALE GENOMIC DNA]</scope>
</reference>
<reference evidence="4" key="1">
    <citation type="submission" date="2017-02" db="UniProtKB">
        <authorList>
            <consortium name="WormBaseParasite"/>
        </authorList>
    </citation>
    <scope>IDENTIFICATION</scope>
</reference>
<feature type="compositionally biased region" description="Basic and acidic residues" evidence="1">
    <location>
        <begin position="192"/>
        <end position="206"/>
    </location>
</feature>
<sequence length="523" mass="57827">MGEIRHQKFKPCGCVNVQDPRKGVNPCDNDSTCPFNAGPDKITGPEMYDQFYAVGGAITFDNQTDDVEGDIERAMALLNELKDILATDNCSGSRNFSPQALELVKCLENLVNGDSLVSENDYIMRNFSAGELNDDLEGLEGVTRFDDLNTRFKDMICKFYSELEPLEDGVKEKAISNLEKMRKALMSGEIVKGEMENTSRDEDTKKGASSSAPVECDGGTCEIEQTGENAETEPSDRGTRNTSHYPLMEDNDGFANTLKDNASNMPSKKVEATLNAASNNSVMERERNVLSTIDIREKITSFLCRRDNLTSMKFDETLLPMLHDLDDILNTLETRLSTSKQPLLSDHRDCQNSIKPTATLAWVISCLEGFIKRIEPGMQVPECSLEAKICTLLCISAYLLQVHRPDLSNLEMVEEVLKCLHIELSLQGTGASELAAYTRQLEEMVLNAKTLTGNTKLEGNDEREAPNSTILIDANQTQQNDPTDEDVVDATQKAPLQTEDAPKICHQITPLEGGVEGEQPITS</sequence>
<accession>A0A0R3X905</accession>
<evidence type="ECO:0000256" key="1">
    <source>
        <dbReference type="SAM" id="MobiDB-lite"/>
    </source>
</evidence>
<proteinExistence type="predicted"/>
<name>A0A0R3X905_HYDTA</name>
<dbReference type="EMBL" id="UYWX01021241">
    <property type="protein sequence ID" value="VDM34995.1"/>
    <property type="molecule type" value="Genomic_DNA"/>
</dbReference>
<keyword evidence="3" id="KW-1185">Reference proteome</keyword>
<dbReference type="OrthoDB" id="6245295at2759"/>
<dbReference type="AlphaFoldDB" id="A0A0R3X905"/>
<evidence type="ECO:0000313" key="4">
    <source>
        <dbReference type="WBParaSite" id="TTAC_0001003001-mRNA-1"/>
    </source>
</evidence>
<evidence type="ECO:0000313" key="2">
    <source>
        <dbReference type="EMBL" id="VDM34995.1"/>
    </source>
</evidence>
<evidence type="ECO:0000313" key="3">
    <source>
        <dbReference type="Proteomes" id="UP000274429"/>
    </source>
</evidence>
<dbReference type="WBParaSite" id="TTAC_0001003001-mRNA-1">
    <property type="protein sequence ID" value="TTAC_0001003001-mRNA-1"/>
    <property type="gene ID" value="TTAC_0001003001"/>
</dbReference>
<organism evidence="4">
    <name type="scientific">Hydatigena taeniaeformis</name>
    <name type="common">Feline tapeworm</name>
    <name type="synonym">Taenia taeniaeformis</name>
    <dbReference type="NCBI Taxonomy" id="6205"/>
    <lineage>
        <taxon>Eukaryota</taxon>
        <taxon>Metazoa</taxon>
        <taxon>Spiralia</taxon>
        <taxon>Lophotrochozoa</taxon>
        <taxon>Platyhelminthes</taxon>
        <taxon>Cestoda</taxon>
        <taxon>Eucestoda</taxon>
        <taxon>Cyclophyllidea</taxon>
        <taxon>Taeniidae</taxon>
        <taxon>Hydatigera</taxon>
    </lineage>
</organism>
<gene>
    <name evidence="2" type="ORF">TTAC_LOCUS10015</name>
</gene>
<dbReference type="Proteomes" id="UP000274429">
    <property type="component" value="Unassembled WGS sequence"/>
</dbReference>
<feature type="region of interest" description="Disordered" evidence="1">
    <location>
        <begin position="192"/>
        <end position="247"/>
    </location>
</feature>